<dbReference type="GO" id="GO:0010181">
    <property type="term" value="F:FMN binding"/>
    <property type="evidence" value="ECO:0007669"/>
    <property type="project" value="InterPro"/>
</dbReference>
<reference evidence="2 3" key="1">
    <citation type="journal article" date="2012" name="J. Bacteriol.">
        <title>Genome Sequence of the Filamentous Bacterium Fibrisoma limi BUZ 3T.</title>
        <authorList>
            <person name="Filippini M."/>
            <person name="Qi W."/>
            <person name="Jaenicke S."/>
            <person name="Goesmann A."/>
            <person name="Smits T.H."/>
            <person name="Bagheri H.C."/>
        </authorList>
    </citation>
    <scope>NUCLEOTIDE SEQUENCE [LARGE SCALE GENOMIC DNA]</scope>
    <source>
        <strain evidence="3">BUZ 3T</strain>
    </source>
</reference>
<dbReference type="PANTHER" id="PTHR43241">
    <property type="entry name" value="FLAVIN REDUCTASE DOMAIN PROTEIN"/>
    <property type="match status" value="1"/>
</dbReference>
<dbReference type="STRING" id="1185876.BN8_05693"/>
<comment type="caution">
    <text evidence="2">The sequence shown here is derived from an EMBL/GenBank/DDBJ whole genome shotgun (WGS) entry which is preliminary data.</text>
</comment>
<proteinExistence type="predicted"/>
<dbReference type="GO" id="GO:0016646">
    <property type="term" value="F:oxidoreductase activity, acting on the CH-NH group of donors, NAD or NADP as acceptor"/>
    <property type="evidence" value="ECO:0007669"/>
    <property type="project" value="UniProtKB-ARBA"/>
</dbReference>
<protein>
    <submittedName>
        <fullName evidence="2">WGS project CAIT00000000 data, contig 9</fullName>
    </submittedName>
</protein>
<dbReference type="Pfam" id="PF01613">
    <property type="entry name" value="Flavin_Reduct"/>
    <property type="match status" value="1"/>
</dbReference>
<dbReference type="Proteomes" id="UP000009309">
    <property type="component" value="Unassembled WGS sequence"/>
</dbReference>
<dbReference type="Gene3D" id="2.30.110.10">
    <property type="entry name" value="Electron Transport, Fmn-binding Protein, Chain A"/>
    <property type="match status" value="1"/>
</dbReference>
<keyword evidence="3" id="KW-1185">Reference proteome</keyword>
<dbReference type="EMBL" id="CAIT01000009">
    <property type="protein sequence ID" value="CCH56364.1"/>
    <property type="molecule type" value="Genomic_DNA"/>
</dbReference>
<evidence type="ECO:0000259" key="1">
    <source>
        <dbReference type="SMART" id="SM00903"/>
    </source>
</evidence>
<dbReference type="PANTHER" id="PTHR43241:SF1">
    <property type="entry name" value="FLAVIN REDUCTASE LIKE DOMAIN-CONTAINING PROTEIN"/>
    <property type="match status" value="1"/>
</dbReference>
<dbReference type="SMART" id="SM00903">
    <property type="entry name" value="Flavin_Reduct"/>
    <property type="match status" value="1"/>
</dbReference>
<dbReference type="InterPro" id="IPR012349">
    <property type="entry name" value="Split_barrel_FMN-bd"/>
</dbReference>
<evidence type="ECO:0000313" key="2">
    <source>
        <dbReference type="EMBL" id="CCH56364.1"/>
    </source>
</evidence>
<dbReference type="eggNOG" id="COG1853">
    <property type="taxonomic scope" value="Bacteria"/>
</dbReference>
<accession>I2GR36</accession>
<feature type="domain" description="Flavin reductase like" evidence="1">
    <location>
        <begin position="53"/>
        <end position="196"/>
    </location>
</feature>
<sequence>MISWSRPSVSVLMYDYQHTKVRLSSQQSHFWLCSTSQNNQSVHMPKRLLKYKNYDVHAITTVAGDRRNANIVTWLTQTAMGGKVVAVALYKVDYTIELVRESGLLNINLLSTEQTSLIRKLGQQSGRDHDKFRRLPYALDERNCPYLTEAIGYVQCSVLHSTDAGDHELFICEVLKQHVLNDDKTVMTYQFLKERKLVRG</sequence>
<dbReference type="InterPro" id="IPR053310">
    <property type="entry name" value="Flavoredoxin-like"/>
</dbReference>
<dbReference type="SUPFAM" id="SSF50475">
    <property type="entry name" value="FMN-binding split barrel"/>
    <property type="match status" value="1"/>
</dbReference>
<evidence type="ECO:0000313" key="3">
    <source>
        <dbReference type="Proteomes" id="UP000009309"/>
    </source>
</evidence>
<dbReference type="AlphaFoldDB" id="I2GR36"/>
<gene>
    <name evidence="2" type="ORF">BN8_05693</name>
</gene>
<name>I2GR36_9BACT</name>
<dbReference type="InterPro" id="IPR002563">
    <property type="entry name" value="Flavin_Rdtase-like_dom"/>
</dbReference>
<organism evidence="2 3">
    <name type="scientific">Fibrisoma limi BUZ 3</name>
    <dbReference type="NCBI Taxonomy" id="1185876"/>
    <lineage>
        <taxon>Bacteria</taxon>
        <taxon>Pseudomonadati</taxon>
        <taxon>Bacteroidota</taxon>
        <taxon>Cytophagia</taxon>
        <taxon>Cytophagales</taxon>
        <taxon>Spirosomataceae</taxon>
        <taxon>Fibrisoma</taxon>
    </lineage>
</organism>